<dbReference type="EMBL" id="JBEYBR010000002">
    <property type="protein sequence ID" value="MEU2120439.1"/>
    <property type="molecule type" value="Genomic_DNA"/>
</dbReference>
<reference evidence="1 2" key="1">
    <citation type="submission" date="2024-06" db="EMBL/GenBank/DDBJ databases">
        <title>The Natural Products Discovery Center: Release of the First 8490 Sequenced Strains for Exploring Actinobacteria Biosynthetic Diversity.</title>
        <authorList>
            <person name="Kalkreuter E."/>
            <person name="Kautsar S.A."/>
            <person name="Yang D."/>
            <person name="Bader C.D."/>
            <person name="Teijaro C.N."/>
            <person name="Fluegel L."/>
            <person name="Davis C.M."/>
            <person name="Simpson J.R."/>
            <person name="Lauterbach L."/>
            <person name="Steele A.D."/>
            <person name="Gui C."/>
            <person name="Meng S."/>
            <person name="Li G."/>
            <person name="Viehrig K."/>
            <person name="Ye F."/>
            <person name="Su P."/>
            <person name="Kiefer A.F."/>
            <person name="Nichols A."/>
            <person name="Cepeda A.J."/>
            <person name="Yan W."/>
            <person name="Fan B."/>
            <person name="Jiang Y."/>
            <person name="Adhikari A."/>
            <person name="Zheng C.-J."/>
            <person name="Schuster L."/>
            <person name="Cowan T.M."/>
            <person name="Smanski M.J."/>
            <person name="Chevrette M.G."/>
            <person name="De Carvalho L.P.S."/>
            <person name="Shen B."/>
        </authorList>
    </citation>
    <scope>NUCLEOTIDE SEQUENCE [LARGE SCALE GENOMIC DNA]</scope>
    <source>
        <strain evidence="1 2">NPDC019434</strain>
    </source>
</reference>
<comment type="caution">
    <text evidence="1">The sequence shown here is derived from an EMBL/GenBank/DDBJ whole genome shotgun (WGS) entry which is preliminary data.</text>
</comment>
<sequence>MTSRAGSRVAARNPAAAISRMQSTLGSTSNGGVPFAVAAGAGWGAYIVCGAVAGKHTAGHDGLASAMGLGALLA</sequence>
<protein>
    <submittedName>
        <fullName evidence="1">Uncharacterized protein</fullName>
    </submittedName>
</protein>
<evidence type="ECO:0000313" key="2">
    <source>
        <dbReference type="Proteomes" id="UP001550535"/>
    </source>
</evidence>
<organism evidence="1 2">
    <name type="scientific">Nocardia niwae</name>
    <dbReference type="NCBI Taxonomy" id="626084"/>
    <lineage>
        <taxon>Bacteria</taxon>
        <taxon>Bacillati</taxon>
        <taxon>Actinomycetota</taxon>
        <taxon>Actinomycetes</taxon>
        <taxon>Mycobacteriales</taxon>
        <taxon>Nocardiaceae</taxon>
        <taxon>Nocardia</taxon>
    </lineage>
</organism>
<proteinExistence type="predicted"/>
<dbReference type="RefSeq" id="WP_357989863.1">
    <property type="nucleotide sequence ID" value="NZ_JBEYBR010000002.1"/>
</dbReference>
<gene>
    <name evidence="1" type="ORF">ABZ507_01295</name>
</gene>
<keyword evidence="2" id="KW-1185">Reference proteome</keyword>
<name>A0ABV2X3M4_9NOCA</name>
<evidence type="ECO:0000313" key="1">
    <source>
        <dbReference type="EMBL" id="MEU2120439.1"/>
    </source>
</evidence>
<dbReference type="Proteomes" id="UP001550535">
    <property type="component" value="Unassembled WGS sequence"/>
</dbReference>
<accession>A0ABV2X3M4</accession>